<feature type="domain" description="Ketopantoate reductase C-terminal" evidence="6">
    <location>
        <begin position="196"/>
        <end position="323"/>
    </location>
</feature>
<proteinExistence type="inferred from homology"/>
<evidence type="ECO:0000256" key="4">
    <source>
        <dbReference type="RuleBase" id="RU362068"/>
    </source>
</evidence>
<dbReference type="InterPro" id="IPR008927">
    <property type="entry name" value="6-PGluconate_DH-like_C_sf"/>
</dbReference>
<dbReference type="InterPro" id="IPR003710">
    <property type="entry name" value="ApbA"/>
</dbReference>
<dbReference type="GO" id="GO:0008677">
    <property type="term" value="F:2-dehydropantoate 2-reductase activity"/>
    <property type="evidence" value="ECO:0007669"/>
    <property type="project" value="UniProtKB-EC"/>
</dbReference>
<dbReference type="Gene3D" id="1.10.1040.10">
    <property type="entry name" value="N-(1-d-carboxylethyl)-l-norvaline Dehydrogenase, domain 2"/>
    <property type="match status" value="1"/>
</dbReference>
<evidence type="ECO:0000256" key="3">
    <source>
        <dbReference type="ARBA" id="ARBA00023002"/>
    </source>
</evidence>
<name>A0A0D2ETN1_9EURO</name>
<comment type="catalytic activity">
    <reaction evidence="4">
        <text>(R)-pantoate + NADP(+) = 2-dehydropantoate + NADPH + H(+)</text>
        <dbReference type="Rhea" id="RHEA:16233"/>
        <dbReference type="ChEBI" id="CHEBI:11561"/>
        <dbReference type="ChEBI" id="CHEBI:15378"/>
        <dbReference type="ChEBI" id="CHEBI:15980"/>
        <dbReference type="ChEBI" id="CHEBI:57783"/>
        <dbReference type="ChEBI" id="CHEBI:58349"/>
        <dbReference type="EC" id="1.1.1.169"/>
    </reaction>
</comment>
<evidence type="ECO:0000313" key="7">
    <source>
        <dbReference type="EMBL" id="KIW58090.1"/>
    </source>
</evidence>
<dbReference type="PANTHER" id="PTHR21708">
    <property type="entry name" value="PROBABLE 2-DEHYDROPANTOATE 2-REDUCTASE"/>
    <property type="match status" value="1"/>
</dbReference>
<evidence type="ECO:0000313" key="8">
    <source>
        <dbReference type="Proteomes" id="UP000054342"/>
    </source>
</evidence>
<keyword evidence="8" id="KW-1185">Reference proteome</keyword>
<dbReference type="GO" id="GO:0005737">
    <property type="term" value="C:cytoplasm"/>
    <property type="evidence" value="ECO:0007669"/>
    <property type="project" value="TreeGrafter"/>
</dbReference>
<dbReference type="GO" id="GO:0015940">
    <property type="term" value="P:pantothenate biosynthetic process"/>
    <property type="evidence" value="ECO:0007669"/>
    <property type="project" value="InterPro"/>
</dbReference>
<dbReference type="AlphaFoldDB" id="A0A0D2ETN1"/>
<gene>
    <name evidence="7" type="ORF">PV05_02640</name>
</gene>
<keyword evidence="2 4" id="KW-0521">NADP</keyword>
<dbReference type="Pfam" id="PF08546">
    <property type="entry name" value="ApbA_C"/>
    <property type="match status" value="1"/>
</dbReference>
<reference evidence="7 8" key="1">
    <citation type="submission" date="2015-01" db="EMBL/GenBank/DDBJ databases">
        <title>The Genome Sequence of Exophiala xenobiotica CBS118157.</title>
        <authorList>
            <consortium name="The Broad Institute Genomics Platform"/>
            <person name="Cuomo C."/>
            <person name="de Hoog S."/>
            <person name="Gorbushina A."/>
            <person name="Stielow B."/>
            <person name="Teixiera M."/>
            <person name="Abouelleil A."/>
            <person name="Chapman S.B."/>
            <person name="Priest M."/>
            <person name="Young S.K."/>
            <person name="Wortman J."/>
            <person name="Nusbaum C."/>
            <person name="Birren B."/>
        </authorList>
    </citation>
    <scope>NUCLEOTIDE SEQUENCE [LARGE SCALE GENOMIC DNA]</scope>
    <source>
        <strain evidence="7 8">CBS 118157</strain>
    </source>
</reference>
<dbReference type="EC" id="1.1.1.169" evidence="4"/>
<dbReference type="SUPFAM" id="SSF48179">
    <property type="entry name" value="6-phosphogluconate dehydrogenase C-terminal domain-like"/>
    <property type="match status" value="1"/>
</dbReference>
<keyword evidence="3 4" id="KW-0560">Oxidoreductase</keyword>
<evidence type="ECO:0000259" key="6">
    <source>
        <dbReference type="Pfam" id="PF08546"/>
    </source>
</evidence>
<dbReference type="InterPro" id="IPR051402">
    <property type="entry name" value="KPR-Related"/>
</dbReference>
<comment type="similarity">
    <text evidence="1 4">Belongs to the ketopantoate reductase family.</text>
</comment>
<dbReference type="HOGENOM" id="CLU_031468_2_0_1"/>
<dbReference type="SUPFAM" id="SSF51735">
    <property type="entry name" value="NAD(P)-binding Rossmann-fold domains"/>
    <property type="match status" value="1"/>
</dbReference>
<dbReference type="GeneID" id="25324548"/>
<dbReference type="FunFam" id="1.10.1040.10:FF:000017">
    <property type="entry name" value="2-dehydropantoate 2-reductase"/>
    <property type="match status" value="1"/>
</dbReference>
<evidence type="ECO:0000256" key="1">
    <source>
        <dbReference type="ARBA" id="ARBA00007870"/>
    </source>
</evidence>
<dbReference type="NCBIfam" id="TIGR00745">
    <property type="entry name" value="apbA_panE"/>
    <property type="match status" value="1"/>
</dbReference>
<dbReference type="STRING" id="348802.A0A0D2ETN1"/>
<dbReference type="InterPro" id="IPR013328">
    <property type="entry name" value="6PGD_dom2"/>
</dbReference>
<dbReference type="Pfam" id="PF02558">
    <property type="entry name" value="ApbA"/>
    <property type="match status" value="1"/>
</dbReference>
<dbReference type="OrthoDB" id="2147163at2759"/>
<organism evidence="7 8">
    <name type="scientific">Exophiala xenobiotica</name>
    <dbReference type="NCBI Taxonomy" id="348802"/>
    <lineage>
        <taxon>Eukaryota</taxon>
        <taxon>Fungi</taxon>
        <taxon>Dikarya</taxon>
        <taxon>Ascomycota</taxon>
        <taxon>Pezizomycotina</taxon>
        <taxon>Eurotiomycetes</taxon>
        <taxon>Chaetothyriomycetidae</taxon>
        <taxon>Chaetothyriales</taxon>
        <taxon>Herpotrichiellaceae</taxon>
        <taxon>Exophiala</taxon>
    </lineage>
</organism>
<evidence type="ECO:0000259" key="5">
    <source>
        <dbReference type="Pfam" id="PF02558"/>
    </source>
</evidence>
<evidence type="ECO:0000256" key="2">
    <source>
        <dbReference type="ARBA" id="ARBA00022857"/>
    </source>
</evidence>
<dbReference type="InterPro" id="IPR036291">
    <property type="entry name" value="NAD(P)-bd_dom_sf"/>
</dbReference>
<dbReference type="InterPro" id="IPR013332">
    <property type="entry name" value="KPR_N"/>
</dbReference>
<dbReference type="RefSeq" id="XP_013318674.1">
    <property type="nucleotide sequence ID" value="XM_013463220.1"/>
</dbReference>
<comment type="function">
    <text evidence="4">Catalyzes the NADPH-dependent reduction of ketopantoate into pantoic acid.</text>
</comment>
<dbReference type="InterPro" id="IPR013752">
    <property type="entry name" value="KPA_reductase"/>
</dbReference>
<feature type="domain" description="Ketopantoate reductase N-terminal" evidence="5">
    <location>
        <begin position="12"/>
        <end position="163"/>
    </location>
</feature>
<dbReference type="PANTHER" id="PTHR21708:SF30">
    <property type="entry name" value="2-DEHYDROPANTOATE 2-REDUCTASE-RELATED"/>
    <property type="match status" value="1"/>
</dbReference>
<protein>
    <recommendedName>
        <fullName evidence="4">2-dehydropantoate 2-reductase</fullName>
        <ecNumber evidence="4">1.1.1.169</ecNumber>
    </recommendedName>
    <alternativeName>
        <fullName evidence="4">Ketopantoate reductase</fullName>
    </alternativeName>
</protein>
<dbReference type="Gene3D" id="3.40.50.720">
    <property type="entry name" value="NAD(P)-binding Rossmann-like Domain"/>
    <property type="match status" value="1"/>
</dbReference>
<dbReference type="Proteomes" id="UP000054342">
    <property type="component" value="Unassembled WGS sequence"/>
</dbReference>
<sequence>MSVKAGKKAVDILLFGAGSIGAVYLYQFQRAGCRVTAVCRSNYDAVKRDGFTLISKRFGNVQFRPESVVRKAEDCPKDVTYDFIFVASKSFPGSKPSLTDMLRPAMRPETTIVLAQNGIAIEDEIAHVYPHNPLLSCAVYMPATQTDQGVIHYPEMLNLLEIGTFPAHAPASHKAAAARLAELVIAGGGQAEVHEDIQIARWSKLLLNGSWNPICALSMCTDGDFLGTSSHAYDLVWSVMLEIIALARKIGVPNIDEKVAEQKLAIAKRRAETGQGRAISMLQDVQQGRLFEVEAIVGNTVRLGRQHGVKMPLTEALYALTKGRFDAMVRDQAASKR</sequence>
<dbReference type="EMBL" id="KN847318">
    <property type="protein sequence ID" value="KIW58090.1"/>
    <property type="molecule type" value="Genomic_DNA"/>
</dbReference>
<accession>A0A0D2ETN1</accession>